<dbReference type="Pfam" id="PF00059">
    <property type="entry name" value="Lectin_C"/>
    <property type="match status" value="1"/>
</dbReference>
<dbReference type="InterPro" id="IPR016187">
    <property type="entry name" value="CTDL_fold"/>
</dbReference>
<sequence length="163" mass="18182">MLFMKILTLSALCAMVMAGAAASDPCTFKFSTSCPCGWTQFYDRCFLHVAKPMAWAVAQKHCQTMNANLASVHSSDEYQMIQSLIFIATNMNGRAWIGGSDAQQEGYWFWIDGTPFNYVNWGAGQPDNQVGRQECMLMNWGENKLWDDGLCNHTIPSVCAKNA</sequence>
<feature type="chain" id="PRO_5026163728" evidence="1">
    <location>
        <begin position="23"/>
        <end position="163"/>
    </location>
</feature>
<name>A0A6G1Q6E7_CHAAH</name>
<feature type="domain" description="C-type lectin" evidence="2">
    <location>
        <begin position="41"/>
        <end position="160"/>
    </location>
</feature>
<dbReference type="SUPFAM" id="SSF56436">
    <property type="entry name" value="C-type lectin-like"/>
    <property type="match status" value="1"/>
</dbReference>
<dbReference type="Proteomes" id="UP000503349">
    <property type="component" value="Chromosome 13"/>
</dbReference>
<reference evidence="3 4" key="1">
    <citation type="submission" date="2019-02" db="EMBL/GenBank/DDBJ databases">
        <title>Opniocepnalus argus genome.</title>
        <authorList>
            <person name="Zhou C."/>
            <person name="Xiao S."/>
        </authorList>
    </citation>
    <scope>NUCLEOTIDE SEQUENCE [LARGE SCALE GENOMIC DNA]</scope>
    <source>
        <strain evidence="3">OARG1902GOOAL</strain>
        <tissue evidence="3">Muscle</tissue>
    </source>
</reference>
<dbReference type="Gene3D" id="3.10.100.10">
    <property type="entry name" value="Mannose-Binding Protein A, subunit A"/>
    <property type="match status" value="1"/>
</dbReference>
<evidence type="ECO:0000313" key="3">
    <source>
        <dbReference type="EMBL" id="KAF3698125.1"/>
    </source>
</evidence>
<keyword evidence="1" id="KW-0732">Signal</keyword>
<evidence type="ECO:0000259" key="2">
    <source>
        <dbReference type="PROSITE" id="PS50041"/>
    </source>
</evidence>
<feature type="signal peptide" evidence="1">
    <location>
        <begin position="1"/>
        <end position="22"/>
    </location>
</feature>
<dbReference type="CDD" id="cd00037">
    <property type="entry name" value="CLECT"/>
    <property type="match status" value="1"/>
</dbReference>
<dbReference type="PROSITE" id="PS50041">
    <property type="entry name" value="C_TYPE_LECTIN_2"/>
    <property type="match status" value="1"/>
</dbReference>
<dbReference type="AlphaFoldDB" id="A0A6G1Q6E7"/>
<proteinExistence type="predicted"/>
<protein>
    <submittedName>
        <fullName evidence="3">Ladderlectin</fullName>
    </submittedName>
</protein>
<dbReference type="InterPro" id="IPR050111">
    <property type="entry name" value="C-type_lectin/snaclec_domain"/>
</dbReference>
<accession>A0A6G1Q6E7</accession>
<dbReference type="EMBL" id="CM015724">
    <property type="protein sequence ID" value="KAF3698125.1"/>
    <property type="molecule type" value="Genomic_DNA"/>
</dbReference>
<gene>
    <name evidence="3" type="ORF">EXN66_Car013806</name>
</gene>
<dbReference type="InterPro" id="IPR001304">
    <property type="entry name" value="C-type_lectin-like"/>
</dbReference>
<reference evidence="4" key="2">
    <citation type="submission" date="2019-02" db="EMBL/GenBank/DDBJ databases">
        <title>Opniocepnalus argus Var Kimnra genome.</title>
        <authorList>
            <person name="Zhou C."/>
            <person name="Xiao S."/>
        </authorList>
    </citation>
    <scope>NUCLEOTIDE SEQUENCE [LARGE SCALE GENOMIC DNA]</scope>
</reference>
<dbReference type="InterPro" id="IPR016186">
    <property type="entry name" value="C-type_lectin-like/link_sf"/>
</dbReference>
<organism evidence="3 4">
    <name type="scientific">Channa argus</name>
    <name type="common">Northern snakehead</name>
    <name type="synonym">Ophicephalus argus</name>
    <dbReference type="NCBI Taxonomy" id="215402"/>
    <lineage>
        <taxon>Eukaryota</taxon>
        <taxon>Metazoa</taxon>
        <taxon>Chordata</taxon>
        <taxon>Craniata</taxon>
        <taxon>Vertebrata</taxon>
        <taxon>Euteleostomi</taxon>
        <taxon>Actinopterygii</taxon>
        <taxon>Neopterygii</taxon>
        <taxon>Teleostei</taxon>
        <taxon>Neoteleostei</taxon>
        <taxon>Acanthomorphata</taxon>
        <taxon>Anabantaria</taxon>
        <taxon>Anabantiformes</taxon>
        <taxon>Channoidei</taxon>
        <taxon>Channidae</taxon>
        <taxon>Channa</taxon>
    </lineage>
</organism>
<dbReference type="PANTHER" id="PTHR22803">
    <property type="entry name" value="MANNOSE, PHOSPHOLIPASE, LECTIN RECEPTOR RELATED"/>
    <property type="match status" value="1"/>
</dbReference>
<dbReference type="PRINTS" id="PR01504">
    <property type="entry name" value="PNCREATITSAP"/>
</dbReference>
<evidence type="ECO:0000313" key="4">
    <source>
        <dbReference type="Proteomes" id="UP000503349"/>
    </source>
</evidence>
<evidence type="ECO:0000256" key="1">
    <source>
        <dbReference type="SAM" id="SignalP"/>
    </source>
</evidence>
<keyword evidence="4" id="KW-1185">Reference proteome</keyword>
<dbReference type="SMART" id="SM00034">
    <property type="entry name" value="CLECT"/>
    <property type="match status" value="1"/>
</dbReference>